<dbReference type="RefSeq" id="WP_091628478.1">
    <property type="nucleotide sequence ID" value="NZ_FOEF01000029.1"/>
</dbReference>
<dbReference type="Gene3D" id="4.10.320.10">
    <property type="entry name" value="E3-binding domain"/>
    <property type="match status" value="1"/>
</dbReference>
<dbReference type="AlphaFoldDB" id="A0A1H8YN89"/>
<organism evidence="5 6">
    <name type="scientific">Amycolatopsis saalfeldensis</name>
    <dbReference type="NCBI Taxonomy" id="394193"/>
    <lineage>
        <taxon>Bacteria</taxon>
        <taxon>Bacillati</taxon>
        <taxon>Actinomycetota</taxon>
        <taxon>Actinomycetes</taxon>
        <taxon>Pseudonocardiales</taxon>
        <taxon>Pseudonocardiaceae</taxon>
        <taxon>Amycolatopsis</taxon>
    </lineage>
</organism>
<evidence type="ECO:0000259" key="4">
    <source>
        <dbReference type="Pfam" id="PF23359"/>
    </source>
</evidence>
<dbReference type="GO" id="GO:0016746">
    <property type="term" value="F:acyltransferase activity"/>
    <property type="evidence" value="ECO:0007669"/>
    <property type="project" value="InterPro"/>
</dbReference>
<reference evidence="5 6" key="1">
    <citation type="submission" date="2016-10" db="EMBL/GenBank/DDBJ databases">
        <authorList>
            <person name="de Groot N.N."/>
        </authorList>
    </citation>
    <scope>NUCLEOTIDE SEQUENCE [LARGE SCALE GENOMIC DNA]</scope>
    <source>
        <strain evidence="5 6">DSM 44993</strain>
    </source>
</reference>
<evidence type="ECO:0000256" key="1">
    <source>
        <dbReference type="ARBA" id="ARBA00023125"/>
    </source>
</evidence>
<evidence type="ECO:0000313" key="6">
    <source>
        <dbReference type="Proteomes" id="UP000198582"/>
    </source>
</evidence>
<dbReference type="OrthoDB" id="4113332at2"/>
<dbReference type="InterPro" id="IPR024412">
    <property type="entry name" value="Lsr2_dim_dom"/>
</dbReference>
<dbReference type="Pfam" id="PF23359">
    <property type="entry name" value="Lsr2_DNA-bd"/>
    <property type="match status" value="1"/>
</dbReference>
<dbReference type="GO" id="GO:0003677">
    <property type="term" value="F:DNA binding"/>
    <property type="evidence" value="ECO:0007669"/>
    <property type="project" value="UniProtKB-KW"/>
</dbReference>
<feature type="region of interest" description="Disordered" evidence="2">
    <location>
        <begin position="55"/>
        <end position="81"/>
    </location>
</feature>
<sequence length="125" mass="13393">MATKETVITVDDISGNPAVATKKFALDGVHYEIDLDADNLAYLEELLLKYASAGRRVGGRKTSPKSVSEVPASAQSQPEDLKGQVRAWAGANGYTVASVGRLSNKVIQAYLKATNPRTKGSRKRS</sequence>
<proteinExistence type="predicted"/>
<evidence type="ECO:0000256" key="2">
    <source>
        <dbReference type="SAM" id="MobiDB-lite"/>
    </source>
</evidence>
<evidence type="ECO:0000259" key="3">
    <source>
        <dbReference type="Pfam" id="PF11774"/>
    </source>
</evidence>
<dbReference type="InterPro" id="IPR036625">
    <property type="entry name" value="E3-bd_dom_sf"/>
</dbReference>
<dbReference type="Gene3D" id="3.30.60.230">
    <property type="entry name" value="Lsr2, dimerization domain"/>
    <property type="match status" value="1"/>
</dbReference>
<protein>
    <submittedName>
        <fullName evidence="5">Lsr2 protein</fullName>
    </submittedName>
</protein>
<gene>
    <name evidence="5" type="ORF">SAMN04489732_129111</name>
</gene>
<evidence type="ECO:0000313" key="5">
    <source>
        <dbReference type="EMBL" id="SEP53665.1"/>
    </source>
</evidence>
<dbReference type="Proteomes" id="UP000198582">
    <property type="component" value="Unassembled WGS sequence"/>
</dbReference>
<dbReference type="InterPro" id="IPR042261">
    <property type="entry name" value="Lsr2-like_dimerization"/>
</dbReference>
<accession>A0A1H8YN89</accession>
<feature type="domain" description="Lsr2 DNA-binding" evidence="4">
    <location>
        <begin position="83"/>
        <end position="113"/>
    </location>
</feature>
<name>A0A1H8YN89_9PSEU</name>
<dbReference type="Pfam" id="PF11774">
    <property type="entry name" value="Lsr2"/>
    <property type="match status" value="1"/>
</dbReference>
<dbReference type="InterPro" id="IPR055370">
    <property type="entry name" value="Lsr2_DNA-bd"/>
</dbReference>
<keyword evidence="1" id="KW-0238">DNA-binding</keyword>
<dbReference type="EMBL" id="FOEF01000029">
    <property type="protein sequence ID" value="SEP53665.1"/>
    <property type="molecule type" value="Genomic_DNA"/>
</dbReference>
<keyword evidence="6" id="KW-1185">Reference proteome</keyword>
<dbReference type="STRING" id="394193.SAMN04489732_129111"/>
<feature type="domain" description="Lsr2 dimerization" evidence="3">
    <location>
        <begin position="1"/>
        <end position="58"/>
    </location>
</feature>